<organism evidence="1 2">
    <name type="scientific">Rhynocoris fuscipes</name>
    <dbReference type="NCBI Taxonomy" id="488301"/>
    <lineage>
        <taxon>Eukaryota</taxon>
        <taxon>Metazoa</taxon>
        <taxon>Ecdysozoa</taxon>
        <taxon>Arthropoda</taxon>
        <taxon>Hexapoda</taxon>
        <taxon>Insecta</taxon>
        <taxon>Pterygota</taxon>
        <taxon>Neoptera</taxon>
        <taxon>Paraneoptera</taxon>
        <taxon>Hemiptera</taxon>
        <taxon>Heteroptera</taxon>
        <taxon>Panheteroptera</taxon>
        <taxon>Cimicomorpha</taxon>
        <taxon>Reduviidae</taxon>
        <taxon>Harpactorinae</taxon>
        <taxon>Harpactorini</taxon>
        <taxon>Rhynocoris</taxon>
    </lineage>
</organism>
<sequence length="53" mass="6270">MHVLATSDFFFLDNFNLLKPFIGKIIASYNCPMLVFSYFSIETESFNKIFNYM</sequence>
<proteinExistence type="predicted"/>
<evidence type="ECO:0000313" key="2">
    <source>
        <dbReference type="Proteomes" id="UP001461498"/>
    </source>
</evidence>
<reference evidence="1 2" key="1">
    <citation type="submission" date="2022-12" db="EMBL/GenBank/DDBJ databases">
        <title>Chromosome-level genome assembly of true bugs.</title>
        <authorList>
            <person name="Ma L."/>
            <person name="Li H."/>
        </authorList>
    </citation>
    <scope>NUCLEOTIDE SEQUENCE [LARGE SCALE GENOMIC DNA]</scope>
    <source>
        <strain evidence="1">Lab_2022b</strain>
    </source>
</reference>
<accession>A0AAW1DN32</accession>
<dbReference type="Proteomes" id="UP001461498">
    <property type="component" value="Unassembled WGS sequence"/>
</dbReference>
<comment type="caution">
    <text evidence="1">The sequence shown here is derived from an EMBL/GenBank/DDBJ whole genome shotgun (WGS) entry which is preliminary data.</text>
</comment>
<name>A0AAW1DN32_9HEMI</name>
<protein>
    <submittedName>
        <fullName evidence="1">Uncharacterized protein</fullName>
    </submittedName>
</protein>
<dbReference type="AlphaFoldDB" id="A0AAW1DN32"/>
<keyword evidence="2" id="KW-1185">Reference proteome</keyword>
<dbReference type="EMBL" id="JAPXFL010000001">
    <property type="protein sequence ID" value="KAK9512383.1"/>
    <property type="molecule type" value="Genomic_DNA"/>
</dbReference>
<evidence type="ECO:0000313" key="1">
    <source>
        <dbReference type="EMBL" id="KAK9512383.1"/>
    </source>
</evidence>
<gene>
    <name evidence="1" type="ORF">O3M35_000826</name>
</gene>